<dbReference type="EMBL" id="BSUJ01000001">
    <property type="protein sequence ID" value="GMA18975.1"/>
    <property type="molecule type" value="Genomic_DNA"/>
</dbReference>
<organism evidence="1 2">
    <name type="scientific">Arsenicicoccus piscis</name>
    <dbReference type="NCBI Taxonomy" id="673954"/>
    <lineage>
        <taxon>Bacteria</taxon>
        <taxon>Bacillati</taxon>
        <taxon>Actinomycetota</taxon>
        <taxon>Actinomycetes</taxon>
        <taxon>Micrococcales</taxon>
        <taxon>Intrasporangiaceae</taxon>
        <taxon>Arsenicicoccus</taxon>
    </lineage>
</organism>
<reference evidence="2" key="1">
    <citation type="journal article" date="2019" name="Int. J. Syst. Evol. Microbiol.">
        <title>The Global Catalogue of Microorganisms (GCM) 10K type strain sequencing project: providing services to taxonomists for standard genome sequencing and annotation.</title>
        <authorList>
            <consortium name="The Broad Institute Genomics Platform"/>
            <consortium name="The Broad Institute Genome Sequencing Center for Infectious Disease"/>
            <person name="Wu L."/>
            <person name="Ma J."/>
        </authorList>
    </citation>
    <scope>NUCLEOTIDE SEQUENCE [LARGE SCALE GENOMIC DNA]</scope>
    <source>
        <strain evidence="2">NBRC 105830</strain>
    </source>
</reference>
<gene>
    <name evidence="1" type="ORF">GCM10025862_09960</name>
</gene>
<keyword evidence="2" id="KW-1185">Reference proteome</keyword>
<evidence type="ECO:0000313" key="1">
    <source>
        <dbReference type="EMBL" id="GMA18975.1"/>
    </source>
</evidence>
<dbReference type="Proteomes" id="UP001157109">
    <property type="component" value="Unassembled WGS sequence"/>
</dbReference>
<comment type="caution">
    <text evidence="1">The sequence shown here is derived from an EMBL/GenBank/DDBJ whole genome shotgun (WGS) entry which is preliminary data.</text>
</comment>
<accession>A0ABQ6HMZ3</accession>
<evidence type="ECO:0000313" key="2">
    <source>
        <dbReference type="Proteomes" id="UP001157109"/>
    </source>
</evidence>
<sequence>MDGAAGSSFEGARLVQPSASAVARFNRVVGEDRQLRAELEEGL</sequence>
<dbReference type="RefSeq" id="WP_284283940.1">
    <property type="nucleotide sequence ID" value="NZ_BSUJ01000001.1"/>
</dbReference>
<proteinExistence type="predicted"/>
<name>A0ABQ6HMZ3_9MICO</name>
<protein>
    <submittedName>
        <fullName evidence="1">Uncharacterized protein</fullName>
    </submittedName>
</protein>